<evidence type="ECO:0000313" key="11">
    <source>
        <dbReference type="Proteomes" id="UP000321039"/>
    </source>
</evidence>
<evidence type="ECO:0000256" key="6">
    <source>
        <dbReference type="RuleBase" id="RU362125"/>
    </source>
</evidence>
<evidence type="ECO:0000259" key="9">
    <source>
        <dbReference type="Pfam" id="PF02771"/>
    </source>
</evidence>
<dbReference type="Pfam" id="PF00441">
    <property type="entry name" value="Acyl-CoA_dh_1"/>
    <property type="match status" value="1"/>
</dbReference>
<dbReference type="Gene3D" id="1.10.540.10">
    <property type="entry name" value="Acyl-CoA dehydrogenase/oxidase, N-terminal domain"/>
    <property type="match status" value="1"/>
</dbReference>
<keyword evidence="5 6" id="KW-0560">Oxidoreductase</keyword>
<dbReference type="InterPro" id="IPR006091">
    <property type="entry name" value="Acyl-CoA_Oxase/DH_mid-dom"/>
</dbReference>
<dbReference type="GO" id="GO:0050660">
    <property type="term" value="F:flavin adenine dinucleotide binding"/>
    <property type="evidence" value="ECO:0007669"/>
    <property type="project" value="InterPro"/>
</dbReference>
<dbReference type="FunFam" id="1.20.140.10:FF:000001">
    <property type="entry name" value="Acyl-CoA dehydrogenase"/>
    <property type="match status" value="1"/>
</dbReference>
<evidence type="ECO:0000259" key="8">
    <source>
        <dbReference type="Pfam" id="PF02770"/>
    </source>
</evidence>
<dbReference type="Gene3D" id="2.40.110.10">
    <property type="entry name" value="Butyryl-CoA Dehydrogenase, subunit A, domain 2"/>
    <property type="match status" value="1"/>
</dbReference>
<evidence type="ECO:0000256" key="5">
    <source>
        <dbReference type="ARBA" id="ARBA00023002"/>
    </source>
</evidence>
<sequence length="381" mass="42302">MNFSLSEEQKMVIESLRRFLDAEIEPQFRAHGDGFIPREKMQKWTQQLTEYGLIKAPHSEEWGGFGMDWLTHLMVFEEVAYTSLDIAIPGFINCVGAELICQLGSDEIKRKYLPDIISGDKFISMGISEPDVGSDVAAVNTRAVRDGDYWVINGEKTWITNGEYSDLLVCTCKTGEGQISHILIDREEHGYDVSGIKKIALNGQSTAQIFLADVRVPVSNTLGELGSGLRNTLKMFEFARCHMAMWGIGIARRAMDEAIGYAKDRSQHGKPIAGHQLIADKIATMATHIDAARLLTYRAIDKVQSGARADKECSMAKWYGTEMAVTATRDAVEIHGGNGVTREFIVERLAREAIINPIPDGTTEIQKLLIARCLTGVQAFR</sequence>
<evidence type="ECO:0000256" key="4">
    <source>
        <dbReference type="ARBA" id="ARBA00022827"/>
    </source>
</evidence>
<comment type="cofactor">
    <cofactor evidence="1 6">
        <name>FAD</name>
        <dbReference type="ChEBI" id="CHEBI:57692"/>
    </cofactor>
</comment>
<dbReference type="SUPFAM" id="SSF56645">
    <property type="entry name" value="Acyl-CoA dehydrogenase NM domain-like"/>
    <property type="match status" value="1"/>
</dbReference>
<dbReference type="GO" id="GO:0003995">
    <property type="term" value="F:acyl-CoA dehydrogenase activity"/>
    <property type="evidence" value="ECO:0007669"/>
    <property type="project" value="InterPro"/>
</dbReference>
<evidence type="ECO:0000313" key="10">
    <source>
        <dbReference type="EMBL" id="TXS93060.1"/>
    </source>
</evidence>
<dbReference type="InterPro" id="IPR036250">
    <property type="entry name" value="AcylCo_DH-like_C"/>
</dbReference>
<comment type="caution">
    <text evidence="10">The sequence shown here is derived from an EMBL/GenBank/DDBJ whole genome shotgun (WGS) entry which is preliminary data.</text>
</comment>
<proteinExistence type="inferred from homology"/>
<evidence type="ECO:0000259" key="7">
    <source>
        <dbReference type="Pfam" id="PF00441"/>
    </source>
</evidence>
<name>A0A5C8ZZW3_9GAMM</name>
<dbReference type="InterPro" id="IPR037069">
    <property type="entry name" value="AcylCoA_DH/ox_N_sf"/>
</dbReference>
<keyword evidence="3 6" id="KW-0285">Flavoprotein</keyword>
<feature type="domain" description="Acyl-CoA oxidase/dehydrogenase middle" evidence="8">
    <location>
        <begin position="124"/>
        <end position="214"/>
    </location>
</feature>
<dbReference type="Proteomes" id="UP000321039">
    <property type="component" value="Unassembled WGS sequence"/>
</dbReference>
<protein>
    <submittedName>
        <fullName evidence="10">Acyl-CoA dehydrogenase</fullName>
    </submittedName>
</protein>
<gene>
    <name evidence="10" type="ORF">FV139_12435</name>
</gene>
<reference evidence="10 11" key="1">
    <citation type="submission" date="2019-08" db="EMBL/GenBank/DDBJ databases">
        <title>Parahaliea maris sp. nov., isolated from the surface seawater.</title>
        <authorList>
            <person name="Liu Y."/>
        </authorList>
    </citation>
    <scope>NUCLEOTIDE SEQUENCE [LARGE SCALE GENOMIC DNA]</scope>
    <source>
        <strain evidence="10 11">HSLHS9</strain>
    </source>
</reference>
<dbReference type="AlphaFoldDB" id="A0A5C8ZZW3"/>
<accession>A0A5C8ZZW3</accession>
<dbReference type="InterPro" id="IPR009100">
    <property type="entry name" value="AcylCoA_DH/oxidase_NM_dom_sf"/>
</dbReference>
<keyword evidence="4 6" id="KW-0274">FAD</keyword>
<dbReference type="Pfam" id="PF02771">
    <property type="entry name" value="Acyl-CoA_dh_N"/>
    <property type="match status" value="1"/>
</dbReference>
<feature type="domain" description="Acyl-CoA dehydrogenase/oxidase N-terminal" evidence="9">
    <location>
        <begin position="6"/>
        <end position="120"/>
    </location>
</feature>
<dbReference type="InterPro" id="IPR013786">
    <property type="entry name" value="AcylCoA_DH/ox_N"/>
</dbReference>
<evidence type="ECO:0000256" key="3">
    <source>
        <dbReference type="ARBA" id="ARBA00022630"/>
    </source>
</evidence>
<dbReference type="InterPro" id="IPR009075">
    <property type="entry name" value="AcylCo_DH/oxidase_C"/>
</dbReference>
<dbReference type="Gene3D" id="1.20.140.10">
    <property type="entry name" value="Butyryl-CoA Dehydrogenase, subunit A, domain 3"/>
    <property type="match status" value="1"/>
</dbReference>
<evidence type="ECO:0000256" key="2">
    <source>
        <dbReference type="ARBA" id="ARBA00009347"/>
    </source>
</evidence>
<dbReference type="EMBL" id="VRZA01000004">
    <property type="protein sequence ID" value="TXS93060.1"/>
    <property type="molecule type" value="Genomic_DNA"/>
</dbReference>
<dbReference type="InterPro" id="IPR006089">
    <property type="entry name" value="Acyl-CoA_DH_CS"/>
</dbReference>
<feature type="domain" description="Acyl-CoA dehydrogenase/oxidase C-terminal" evidence="7">
    <location>
        <begin position="226"/>
        <end position="373"/>
    </location>
</feature>
<dbReference type="SUPFAM" id="SSF47203">
    <property type="entry name" value="Acyl-CoA dehydrogenase C-terminal domain-like"/>
    <property type="match status" value="1"/>
</dbReference>
<dbReference type="PANTHER" id="PTHR43884:SF12">
    <property type="entry name" value="ISOVALERYL-COA DEHYDROGENASE, MITOCHONDRIAL-RELATED"/>
    <property type="match status" value="1"/>
</dbReference>
<dbReference type="InterPro" id="IPR046373">
    <property type="entry name" value="Acyl-CoA_Oxase/DH_mid-dom_sf"/>
</dbReference>
<dbReference type="Pfam" id="PF02770">
    <property type="entry name" value="Acyl-CoA_dh_M"/>
    <property type="match status" value="1"/>
</dbReference>
<dbReference type="PANTHER" id="PTHR43884">
    <property type="entry name" value="ACYL-COA DEHYDROGENASE"/>
    <property type="match status" value="1"/>
</dbReference>
<organism evidence="10 11">
    <name type="scientific">Parahaliea maris</name>
    <dbReference type="NCBI Taxonomy" id="2716870"/>
    <lineage>
        <taxon>Bacteria</taxon>
        <taxon>Pseudomonadati</taxon>
        <taxon>Pseudomonadota</taxon>
        <taxon>Gammaproteobacteria</taxon>
        <taxon>Cellvibrionales</taxon>
        <taxon>Halieaceae</taxon>
        <taxon>Parahaliea</taxon>
    </lineage>
</organism>
<evidence type="ECO:0000256" key="1">
    <source>
        <dbReference type="ARBA" id="ARBA00001974"/>
    </source>
</evidence>
<dbReference type="PROSITE" id="PS00073">
    <property type="entry name" value="ACYL_COA_DH_2"/>
    <property type="match status" value="1"/>
</dbReference>
<keyword evidence="11" id="KW-1185">Reference proteome</keyword>
<comment type="similarity">
    <text evidence="2 6">Belongs to the acyl-CoA dehydrogenase family.</text>
</comment>